<dbReference type="InterPro" id="IPR013320">
    <property type="entry name" value="ConA-like_dom_sf"/>
</dbReference>
<dbReference type="STRING" id="661478.OP10G_4268"/>
<dbReference type="PROSITE" id="PS51257">
    <property type="entry name" value="PROKAR_LIPOPROTEIN"/>
    <property type="match status" value="1"/>
</dbReference>
<dbReference type="Gene3D" id="2.60.120.200">
    <property type="match status" value="1"/>
</dbReference>
<keyword evidence="2" id="KW-1185">Reference proteome</keyword>
<protein>
    <recommendedName>
        <fullName evidence="3">BIG2 domain-containing protein</fullName>
    </recommendedName>
</protein>
<evidence type="ECO:0000313" key="2">
    <source>
        <dbReference type="Proteomes" id="UP000027982"/>
    </source>
</evidence>
<dbReference type="Pfam" id="PF13385">
    <property type="entry name" value="Laminin_G_3"/>
    <property type="match status" value="1"/>
</dbReference>
<dbReference type="EMBL" id="CP007139">
    <property type="protein sequence ID" value="AIE87636.1"/>
    <property type="molecule type" value="Genomic_DNA"/>
</dbReference>
<dbReference type="Proteomes" id="UP000027982">
    <property type="component" value="Chromosome"/>
</dbReference>
<dbReference type="RefSeq" id="WP_144241286.1">
    <property type="nucleotide sequence ID" value="NZ_CP007139.1"/>
</dbReference>
<proteinExistence type="predicted"/>
<name>A0A068NW22_FIMGI</name>
<dbReference type="AlphaFoldDB" id="A0A068NW22"/>
<evidence type="ECO:0000313" key="1">
    <source>
        <dbReference type="EMBL" id="AIE87636.1"/>
    </source>
</evidence>
<reference evidence="1 2" key="1">
    <citation type="journal article" date="2014" name="PLoS ONE">
        <title>The first complete genome sequence of the class fimbriimonadia in the phylum armatimonadetes.</title>
        <authorList>
            <person name="Hu Z.Y."/>
            <person name="Wang Y.Z."/>
            <person name="Im W.T."/>
            <person name="Wang S.Y."/>
            <person name="Zhao G.P."/>
            <person name="Zheng H.J."/>
            <person name="Quan Z.X."/>
        </authorList>
    </citation>
    <scope>NUCLEOTIDE SEQUENCE [LARGE SCALE GENOMIC DNA]</scope>
    <source>
        <strain evidence="1">Gsoil 348</strain>
    </source>
</reference>
<accession>A0A068NW22</accession>
<dbReference type="SUPFAM" id="SSF49899">
    <property type="entry name" value="Concanavalin A-like lectins/glucanases"/>
    <property type="match status" value="1"/>
</dbReference>
<evidence type="ECO:0008006" key="3">
    <source>
        <dbReference type="Google" id="ProtNLM"/>
    </source>
</evidence>
<gene>
    <name evidence="1" type="ORF">OP10G_4268</name>
</gene>
<dbReference type="HOGENOM" id="CLU_606571_0_0_0"/>
<dbReference type="KEGG" id="fgi:OP10G_4268"/>
<sequence length="451" mass="47837">MLRWLWFAFVLALVLAGCGGSGRSNGPVTANRTMQITWPARSRAALTAPASALSARIVIVAGDSTGHDIAFTVNREARIDGYVATYTIPQPVNRTARTLTVSFYAQANGLGDLVATAQANFTSQGPNLNFVSVVVDGKVHTVTATPQTMLLSQGAKQLEFTASDADSHTVAVSPGSATWSLISGESVLSVSADGIATPLSVGTATVKVTVDGVSSPPATITVDRTFTRVFRFALPTDTIQLKGGDLNGACNLGQRFTVEAIVKPARADSRTFIWQQWANGSMDEIFVLDPDRFVGMGTGAGQPYRYYYGDQFPLHAWSHMAWCYDGQVVRMYRNGHLVSTTPATGNITPLANAEAAALGKNCGVPFVTQDFSFVGDLAAFRISNVDRYTGESYDVPTKPWEDDASTLVLVDPSTLSGTPTNFSIPGIQHLNGTLGGGSSSATSPTWEAYSP</sequence>
<dbReference type="OrthoDB" id="235808at2"/>
<dbReference type="Gene3D" id="2.60.40.1080">
    <property type="match status" value="1"/>
</dbReference>
<organism evidence="1 2">
    <name type="scientific">Fimbriimonas ginsengisoli Gsoil 348</name>
    <dbReference type="NCBI Taxonomy" id="661478"/>
    <lineage>
        <taxon>Bacteria</taxon>
        <taxon>Bacillati</taxon>
        <taxon>Armatimonadota</taxon>
        <taxon>Fimbriimonadia</taxon>
        <taxon>Fimbriimonadales</taxon>
        <taxon>Fimbriimonadaceae</taxon>
        <taxon>Fimbriimonas</taxon>
    </lineage>
</organism>